<dbReference type="Proteomes" id="UP000295367">
    <property type="component" value="Unassembled WGS sequence"/>
</dbReference>
<evidence type="ECO:0000313" key="12">
    <source>
        <dbReference type="Proteomes" id="UP000295367"/>
    </source>
</evidence>
<keyword evidence="6 9" id="KW-1133">Transmembrane helix</keyword>
<organism evidence="11 12">
    <name type="scientific">Sulfurirhabdus autotrophica</name>
    <dbReference type="NCBI Taxonomy" id="1706046"/>
    <lineage>
        <taxon>Bacteria</taxon>
        <taxon>Pseudomonadati</taxon>
        <taxon>Pseudomonadota</taxon>
        <taxon>Betaproteobacteria</taxon>
        <taxon>Nitrosomonadales</taxon>
        <taxon>Sulfuricellaceae</taxon>
        <taxon>Sulfurirhabdus</taxon>
    </lineage>
</organism>
<dbReference type="Gene3D" id="3.40.50.11690">
    <property type="entry name" value="Cell division protein FtsQ/DivIB"/>
    <property type="match status" value="1"/>
</dbReference>
<reference evidence="11 12" key="1">
    <citation type="submission" date="2019-03" db="EMBL/GenBank/DDBJ databases">
        <title>Genomic Encyclopedia of Type Strains, Phase IV (KMG-IV): sequencing the most valuable type-strain genomes for metagenomic binning, comparative biology and taxonomic classification.</title>
        <authorList>
            <person name="Goeker M."/>
        </authorList>
    </citation>
    <scope>NUCLEOTIDE SEQUENCE [LARGE SCALE GENOMIC DNA]</scope>
    <source>
        <strain evidence="11 12">DSM 100309</strain>
    </source>
</reference>
<name>A0A4R3XTL6_9PROT</name>
<comment type="subcellular location">
    <subcellularLocation>
        <location evidence="9">Cell inner membrane</location>
        <topology evidence="9">Single-pass type II membrane protein</topology>
    </subcellularLocation>
    <subcellularLocation>
        <location evidence="1">Membrane</location>
    </subcellularLocation>
    <text evidence="9">Localizes to the division septum.</text>
</comment>
<dbReference type="RefSeq" id="WP_124944832.1">
    <property type="nucleotide sequence ID" value="NZ_BHVT01000003.1"/>
</dbReference>
<keyword evidence="7 9" id="KW-0472">Membrane</keyword>
<keyword evidence="5 9" id="KW-0812">Transmembrane</keyword>
<protein>
    <recommendedName>
        <fullName evidence="9">Cell division protein FtsQ</fullName>
    </recommendedName>
</protein>
<dbReference type="InterPro" id="IPR034746">
    <property type="entry name" value="POTRA"/>
</dbReference>
<comment type="function">
    <text evidence="9">Essential cell division protein. May link together the upstream cell division proteins, which are predominantly cytoplasmic, with the downstream cell division proteins, which are predominantly periplasmic. May control correct divisome assembly.</text>
</comment>
<dbReference type="InterPro" id="IPR013685">
    <property type="entry name" value="POTRA_FtsQ_type"/>
</dbReference>
<dbReference type="InterPro" id="IPR045335">
    <property type="entry name" value="FtsQ_C_sf"/>
</dbReference>
<dbReference type="GO" id="GO:0090529">
    <property type="term" value="P:cell septum assembly"/>
    <property type="evidence" value="ECO:0007669"/>
    <property type="project" value="InterPro"/>
</dbReference>
<feature type="transmembrane region" description="Helical" evidence="9">
    <location>
        <begin position="7"/>
        <end position="32"/>
    </location>
</feature>
<dbReference type="GO" id="GO:0043093">
    <property type="term" value="P:FtsZ-dependent cytokinesis"/>
    <property type="evidence" value="ECO:0007669"/>
    <property type="project" value="UniProtKB-UniRule"/>
</dbReference>
<dbReference type="AlphaFoldDB" id="A0A4R3XTL6"/>
<keyword evidence="2 9" id="KW-1003">Cell membrane</keyword>
<comment type="caution">
    <text evidence="11">The sequence shown here is derived from an EMBL/GenBank/DDBJ whole genome shotgun (WGS) entry which is preliminary data.</text>
</comment>
<evidence type="ECO:0000256" key="1">
    <source>
        <dbReference type="ARBA" id="ARBA00004370"/>
    </source>
</evidence>
<dbReference type="GO" id="GO:0032153">
    <property type="term" value="C:cell division site"/>
    <property type="evidence" value="ECO:0007669"/>
    <property type="project" value="UniProtKB-UniRule"/>
</dbReference>
<proteinExistence type="inferred from homology"/>
<gene>
    <name evidence="9" type="primary">ftsQ</name>
    <name evidence="11" type="ORF">EDC63_11750</name>
</gene>
<evidence type="ECO:0000256" key="5">
    <source>
        <dbReference type="ARBA" id="ARBA00022692"/>
    </source>
</evidence>
<evidence type="ECO:0000256" key="9">
    <source>
        <dbReference type="HAMAP-Rule" id="MF_00911"/>
    </source>
</evidence>
<sequence>MWDKPQLLLWIANLFYAVSAILVLYAILFMVVHLPVFPLRDITVNGELKYVTREQVKYIVDQQLKGNFFTLDLKKARGAFEKLPWVRNVSMRRRWPDGLEVSLEEHVAMARWGNMALVNTKGELFQAASSDISLPEFVGQPGSEKEVAENYMRFKQQLVVLKLAPSQVILSPRRAWQLKLDNGMVVELGRDQVATRLTKFISVYDRTLGTLQRKIQYVDLRYPNGFAVRVPQQQLRGKEPASNAKPA</sequence>
<dbReference type="EMBL" id="SMCO01000017">
    <property type="protein sequence ID" value="TCV83015.1"/>
    <property type="molecule type" value="Genomic_DNA"/>
</dbReference>
<dbReference type="PROSITE" id="PS51779">
    <property type="entry name" value="POTRA"/>
    <property type="match status" value="1"/>
</dbReference>
<dbReference type="Pfam" id="PF08478">
    <property type="entry name" value="POTRA_1"/>
    <property type="match status" value="1"/>
</dbReference>
<keyword evidence="12" id="KW-1185">Reference proteome</keyword>
<dbReference type="GO" id="GO:0005886">
    <property type="term" value="C:plasma membrane"/>
    <property type="evidence" value="ECO:0007669"/>
    <property type="project" value="UniProtKB-SubCell"/>
</dbReference>
<evidence type="ECO:0000256" key="4">
    <source>
        <dbReference type="ARBA" id="ARBA00022618"/>
    </source>
</evidence>
<dbReference type="HAMAP" id="MF_00911">
    <property type="entry name" value="FtsQ_subfam"/>
    <property type="match status" value="1"/>
</dbReference>
<evidence type="ECO:0000256" key="6">
    <source>
        <dbReference type="ARBA" id="ARBA00022989"/>
    </source>
</evidence>
<dbReference type="Gene3D" id="3.10.20.310">
    <property type="entry name" value="membrane protein fhac"/>
    <property type="match status" value="1"/>
</dbReference>
<evidence type="ECO:0000259" key="10">
    <source>
        <dbReference type="PROSITE" id="PS51779"/>
    </source>
</evidence>
<dbReference type="InterPro" id="IPR026579">
    <property type="entry name" value="FtsQ"/>
</dbReference>
<keyword evidence="4 9" id="KW-0132">Cell division</keyword>
<comment type="subunit">
    <text evidence="9">Part of a complex composed of FtsB, FtsL and FtsQ.</text>
</comment>
<evidence type="ECO:0000256" key="8">
    <source>
        <dbReference type="ARBA" id="ARBA00023306"/>
    </source>
</evidence>
<evidence type="ECO:0000256" key="2">
    <source>
        <dbReference type="ARBA" id="ARBA00022475"/>
    </source>
</evidence>
<keyword evidence="3 9" id="KW-0997">Cell inner membrane</keyword>
<evidence type="ECO:0000313" key="11">
    <source>
        <dbReference type="EMBL" id="TCV83015.1"/>
    </source>
</evidence>
<dbReference type="OrthoDB" id="9790370at2"/>
<dbReference type="PANTHER" id="PTHR35851">
    <property type="entry name" value="CELL DIVISION PROTEIN FTSQ"/>
    <property type="match status" value="1"/>
</dbReference>
<dbReference type="PANTHER" id="PTHR35851:SF1">
    <property type="entry name" value="CELL DIVISION PROTEIN FTSQ"/>
    <property type="match status" value="1"/>
</dbReference>
<evidence type="ECO:0000256" key="7">
    <source>
        <dbReference type="ARBA" id="ARBA00023136"/>
    </source>
</evidence>
<dbReference type="Pfam" id="PF03799">
    <property type="entry name" value="FtsQ_DivIB_C"/>
    <property type="match status" value="1"/>
</dbReference>
<accession>A0A4R3XTL6</accession>
<dbReference type="InterPro" id="IPR005548">
    <property type="entry name" value="Cell_div_FtsQ/DivIB_C"/>
</dbReference>
<feature type="domain" description="POTRA" evidence="10">
    <location>
        <begin position="37"/>
        <end position="106"/>
    </location>
</feature>
<evidence type="ECO:0000256" key="3">
    <source>
        <dbReference type="ARBA" id="ARBA00022519"/>
    </source>
</evidence>
<keyword evidence="8 9" id="KW-0131">Cell cycle</keyword>
<comment type="similarity">
    <text evidence="9">Belongs to the FtsQ/DivIB family. FtsQ subfamily.</text>
</comment>